<keyword evidence="2" id="KW-0732">Signal</keyword>
<dbReference type="SUPFAM" id="SSF69318">
    <property type="entry name" value="Integrin alpha N-terminal domain"/>
    <property type="match status" value="1"/>
</dbReference>
<protein>
    <submittedName>
        <fullName evidence="3">Uncharacterized protein</fullName>
    </submittedName>
</protein>
<dbReference type="STRING" id="310782.SAMN05216499_14417"/>
<evidence type="ECO:0000256" key="1">
    <source>
        <dbReference type="SAM" id="MobiDB-lite"/>
    </source>
</evidence>
<proteinExistence type="predicted"/>
<dbReference type="PANTHER" id="PTHR39431:SF1">
    <property type="entry name" value="FRPA_C-RELATED PROTEIN"/>
    <property type="match status" value="1"/>
</dbReference>
<reference evidence="3 4" key="1">
    <citation type="submission" date="2016-11" db="EMBL/GenBank/DDBJ databases">
        <authorList>
            <person name="Jaros S."/>
            <person name="Januszkiewicz K."/>
            <person name="Wedrychowicz H."/>
        </authorList>
    </citation>
    <scope>NUCLEOTIDE SEQUENCE [LARGE SCALE GENOMIC DNA]</scope>
    <source>
        <strain evidence="3 4">CGMCC 4.2025</strain>
    </source>
</reference>
<keyword evidence="4" id="KW-1185">Reference proteome</keyword>
<name>A0A1M7QV82_9ACTN</name>
<dbReference type="AlphaFoldDB" id="A0A1M7QV82"/>
<dbReference type="EMBL" id="FRBI01000044">
    <property type="protein sequence ID" value="SHN35742.1"/>
    <property type="molecule type" value="Genomic_DNA"/>
</dbReference>
<sequence length="1242" mass="127441">MYKPHFQVRRTVSGVLPRAVSGTAVAALLLAAGATTMALPATPAQASSAPAGAAQPAAAAAAIAQAKETGRSVDIQALTTPNTTVKANPDGTLTLDQSLYPTRVKAADGTWMAVDTTLHASADGTVVPAATPSGIAFSGGGSGPLATLTSYGRQMAISWPSALPTPDLSGSTATYPDVLPDVDLAVTATPLGGFDEVLIVKTAAAADNPQLTELKLPTSAQGLELAADADGSLTASDSTGRVFFNAPSATMWDSSSPASVQTARTLRKTATAKDAPVAPDNPVPTTADGPGTGAQTADVPATISGGQISLTPDASLLRGDSTHYPVYIDPSWNPNVTSGARLAYDEVQEGCSSKNALNSTTSPYDTPGVGLNDFSGCTGRERAYYQFKVDTRLWNNTTTPVTIVSATMKAVEVYSASCSVTGNVRAYLTGAIDESTTWHNQPGDPAQSTLEDTTSFGPACTSNPSGGFDVSDAFGKASTGHWSVAAFMLAAGDESNDLAFKRFANNPTVTVTYDTTPRVTSMTTSPPTPCTGGVIGNTAITLHSAVNDPDKGSPVYANFALKNSAGAVIKSANQQGPVTGSGTLSWNIGSLVNGKYTWTAAATDLKYASAASTCSFTVDSTAPGAPAVTSAAYPNDGDADPRVGAGDFVFTHAADSSDTVRYAYNWGSRPPTVNPPNWVDAVNGNATKSLTPTGLHNILFVVAMDAAGNQSPATTYVFDLKPLTSEAPGDLTGDGVPDFITPGSEGSLHLYPGTTTGQLGGLFPLTKGIDFTNALLAVGDVNQDKFSPGVLARRNNGNLYFYPGNGDTEPLSMDESSPIALPEGASFTWADVTHITVASGTYGLVPGDIDGDGNGPDEFATTSDGTLWFIPATSIPANAGGPVQLATGWQGKTILAAGPYQGSEALWARNDATGELDLYRGGPAAGGGYIIPASVNSTKIVASTAGMSATTYPQLFAAPAAKADGAPGLWAQNTSTPAPKITFYPGTSSGTLGTPSAAQTLAVIGASAHADTIGTYRPGDQTFNLRNSNNGGDDFSFSYGASGDLPVHGDWNGDTVDTVGAFNSTTHVFTLRNSNSPGDATLTISYGSAGDIPVTGDWNHDGIDTIGVWRPSDHTFYLRNSNTTGSADISFVFGGTGDVPLTGDWNGDRTDTIGVYRPSNDTFYERNSNTAGGNDAQFIFGSPNDQPIVGDWSGHGTDTIGVWRPSELKFYLHNANASGVGDSSFPYGAPGDLPIAGDWSGR</sequence>
<feature type="region of interest" description="Disordered" evidence="1">
    <location>
        <begin position="265"/>
        <end position="296"/>
    </location>
</feature>
<accession>A0A1M7QV82</accession>
<evidence type="ECO:0000256" key="2">
    <source>
        <dbReference type="SAM" id="SignalP"/>
    </source>
</evidence>
<dbReference type="PANTHER" id="PTHR39431">
    <property type="entry name" value="FRPA/C-RELATED PROTEIN"/>
    <property type="match status" value="1"/>
</dbReference>
<gene>
    <name evidence="3" type="ORF">SAMN05216499_14417</name>
</gene>
<evidence type="ECO:0000313" key="4">
    <source>
        <dbReference type="Proteomes" id="UP000184111"/>
    </source>
</evidence>
<organism evidence="3 4">
    <name type="scientific">Actinacidiphila paucisporea</name>
    <dbReference type="NCBI Taxonomy" id="310782"/>
    <lineage>
        <taxon>Bacteria</taxon>
        <taxon>Bacillati</taxon>
        <taxon>Actinomycetota</taxon>
        <taxon>Actinomycetes</taxon>
        <taxon>Kitasatosporales</taxon>
        <taxon>Streptomycetaceae</taxon>
        <taxon>Actinacidiphila</taxon>
    </lineage>
</organism>
<dbReference type="Proteomes" id="UP000184111">
    <property type="component" value="Unassembled WGS sequence"/>
</dbReference>
<feature type="signal peptide" evidence="2">
    <location>
        <begin position="1"/>
        <end position="26"/>
    </location>
</feature>
<feature type="compositionally biased region" description="Low complexity" evidence="1">
    <location>
        <begin position="265"/>
        <end position="275"/>
    </location>
</feature>
<feature type="chain" id="PRO_5038763561" evidence="2">
    <location>
        <begin position="27"/>
        <end position="1242"/>
    </location>
</feature>
<evidence type="ECO:0000313" key="3">
    <source>
        <dbReference type="EMBL" id="SHN35742.1"/>
    </source>
</evidence>
<dbReference type="InterPro" id="IPR028994">
    <property type="entry name" value="Integrin_alpha_N"/>
</dbReference>